<dbReference type="Proteomes" id="UP000273516">
    <property type="component" value="Unassembled WGS sequence"/>
</dbReference>
<evidence type="ECO:0000313" key="3">
    <source>
        <dbReference type="Proteomes" id="UP000273516"/>
    </source>
</evidence>
<keyword evidence="1" id="KW-1133">Transmembrane helix</keyword>
<evidence type="ECO:0000313" key="2">
    <source>
        <dbReference type="EMBL" id="RMC36582.1"/>
    </source>
</evidence>
<gene>
    <name evidence="2" type="ORF">C9E81_08020</name>
</gene>
<name>A0A3M0MFV2_9RHOB</name>
<dbReference type="OrthoDB" id="9342581at2"/>
<comment type="caution">
    <text evidence="2">The sequence shown here is derived from an EMBL/GenBank/DDBJ whole genome shotgun (WGS) entry which is preliminary data.</text>
</comment>
<keyword evidence="3" id="KW-1185">Reference proteome</keyword>
<feature type="transmembrane region" description="Helical" evidence="1">
    <location>
        <begin position="203"/>
        <end position="231"/>
    </location>
</feature>
<accession>A0A3M0MFV2</accession>
<feature type="transmembrane region" description="Helical" evidence="1">
    <location>
        <begin position="55"/>
        <end position="75"/>
    </location>
</feature>
<sequence length="281" mass="30534">MPQGSEGTGSADSIETARRTEVSRFVRMRYGIPGTFKLHRAAFGPDLLRAPLNVAMAPLFLLIRLVAMLLSTIGAKRAGQWLAARRVFLKSDVARRIETDLTAFLGHLETQKLGPRADPEAVRQEIARHTETRNAVAEITTSLLVLFAGLLLFGRATPGIISLAGPLAEIRAYSTAIEDFTLGRGMGRMWYAVFPVELTPMQVVATGVVLAVIGSVVTTFAGVIADPVQVLTGTHRRRLMRLLSRLDHRDVPAGSLEPEHLLARLGDLGDAALSLWRALRG</sequence>
<reference evidence="2 3" key="1">
    <citation type="submission" date="2018-07" db="EMBL/GenBank/DDBJ databases">
        <authorList>
            <person name="Zhang Y."/>
            <person name="Wang L."/>
            <person name="Ma S."/>
        </authorList>
    </citation>
    <scope>NUCLEOTIDE SEQUENCE [LARGE SCALE GENOMIC DNA]</scope>
    <source>
        <strain evidence="2 3">4-2</strain>
    </source>
</reference>
<protein>
    <submittedName>
        <fullName evidence="2">Uncharacterized protein</fullName>
    </submittedName>
</protein>
<dbReference type="AlphaFoldDB" id="A0A3M0MFV2"/>
<keyword evidence="1" id="KW-0472">Membrane</keyword>
<proteinExistence type="predicted"/>
<evidence type="ECO:0000256" key="1">
    <source>
        <dbReference type="SAM" id="Phobius"/>
    </source>
</evidence>
<dbReference type="RefSeq" id="WP_122111751.1">
    <property type="nucleotide sequence ID" value="NZ_QOKZ01000002.1"/>
</dbReference>
<dbReference type="Pfam" id="PF20340">
    <property type="entry name" value="DUF6635"/>
    <property type="match status" value="1"/>
</dbReference>
<dbReference type="InterPro" id="IPR046575">
    <property type="entry name" value="DUF6635"/>
</dbReference>
<organism evidence="2 3">
    <name type="scientific">Paracoccus alkanivorans</name>
    <dbReference type="NCBI Taxonomy" id="2116655"/>
    <lineage>
        <taxon>Bacteria</taxon>
        <taxon>Pseudomonadati</taxon>
        <taxon>Pseudomonadota</taxon>
        <taxon>Alphaproteobacteria</taxon>
        <taxon>Rhodobacterales</taxon>
        <taxon>Paracoccaceae</taxon>
        <taxon>Paracoccus</taxon>
    </lineage>
</organism>
<dbReference type="EMBL" id="QOKZ01000002">
    <property type="protein sequence ID" value="RMC36582.1"/>
    <property type="molecule type" value="Genomic_DNA"/>
</dbReference>
<keyword evidence="1" id="KW-0812">Transmembrane</keyword>